<gene>
    <name evidence="1" type="ORF">LEP1GSC104_1413</name>
</gene>
<dbReference type="AlphaFoldDB" id="A0A0F6H3S9"/>
<accession>A0A0F6H3S9</accession>
<organism evidence="1 2">
    <name type="scientific">Leptospira interrogans str. UI 12621</name>
    <dbReference type="NCBI Taxonomy" id="1049937"/>
    <lineage>
        <taxon>Bacteria</taxon>
        <taxon>Pseudomonadati</taxon>
        <taxon>Spirochaetota</taxon>
        <taxon>Spirochaetia</taxon>
        <taxon>Leptospirales</taxon>
        <taxon>Leptospiraceae</taxon>
        <taxon>Leptospira</taxon>
    </lineage>
</organism>
<protein>
    <submittedName>
        <fullName evidence="1">Uncharacterized protein</fullName>
    </submittedName>
</protein>
<evidence type="ECO:0000313" key="2">
    <source>
        <dbReference type="Proteomes" id="UP000006324"/>
    </source>
</evidence>
<proteinExistence type="predicted"/>
<evidence type="ECO:0000313" key="1">
    <source>
        <dbReference type="EMBL" id="EKO22851.1"/>
    </source>
</evidence>
<comment type="caution">
    <text evidence="1">The sequence shown here is derived from an EMBL/GenBank/DDBJ whole genome shotgun (WGS) entry which is preliminary data.</text>
</comment>
<name>A0A0F6H3S9_LEPIR</name>
<reference evidence="1 2" key="1">
    <citation type="submission" date="2012-09" db="EMBL/GenBank/DDBJ databases">
        <authorList>
            <person name="Harkins D.M."/>
            <person name="Durkin A.S."/>
            <person name="Brinkac L.M."/>
            <person name="Selengut J.D."/>
            <person name="Sanka R."/>
            <person name="DePew J."/>
            <person name="Purushe J."/>
            <person name="Chanthongthip A."/>
            <person name="Lattana O."/>
            <person name="Phetsouvanh R."/>
            <person name="Newton P.N."/>
            <person name="Vinetz J.M."/>
            <person name="Sutton G.G."/>
            <person name="Nelson W.C."/>
            <person name="Fouts D.E."/>
        </authorList>
    </citation>
    <scope>NUCLEOTIDE SEQUENCE [LARGE SCALE GENOMIC DNA]</scope>
    <source>
        <strain evidence="1 2">UI 12621</strain>
    </source>
</reference>
<sequence length="41" mass="4745">MGTTSFKKYQFLLPTIPFQVLETNSKFTDPKHIITEICPKT</sequence>
<dbReference type="Proteomes" id="UP000006324">
    <property type="component" value="Unassembled WGS sequence"/>
</dbReference>
<dbReference type="EMBL" id="AHNQ02000057">
    <property type="protein sequence ID" value="EKO22851.1"/>
    <property type="molecule type" value="Genomic_DNA"/>
</dbReference>